<organism evidence="10">
    <name type="scientific">Nippostrongylus brasiliensis</name>
    <name type="common">Rat hookworm</name>
    <dbReference type="NCBI Taxonomy" id="27835"/>
    <lineage>
        <taxon>Eukaryota</taxon>
        <taxon>Metazoa</taxon>
        <taxon>Ecdysozoa</taxon>
        <taxon>Nematoda</taxon>
        <taxon>Chromadorea</taxon>
        <taxon>Rhabditida</taxon>
        <taxon>Rhabditina</taxon>
        <taxon>Rhabditomorpha</taxon>
        <taxon>Strongyloidea</taxon>
        <taxon>Heligmosomidae</taxon>
        <taxon>Nippostrongylus</taxon>
    </lineage>
</organism>
<dbReference type="Gene3D" id="1.20.120.1080">
    <property type="match status" value="1"/>
</dbReference>
<dbReference type="STRING" id="27835.A0A0N4YVG4"/>
<keyword evidence="3" id="KW-0378">Hydrolase</keyword>
<dbReference type="Gene3D" id="3.40.50.300">
    <property type="entry name" value="P-loop containing nucleotide triphosphate hydrolases"/>
    <property type="match status" value="4"/>
</dbReference>
<dbReference type="CDD" id="cd18791">
    <property type="entry name" value="SF2_C_RHA"/>
    <property type="match status" value="1"/>
</dbReference>
<dbReference type="OMA" id="PWMKHSF"/>
<reference evidence="10" key="1">
    <citation type="submission" date="2017-02" db="UniProtKB">
        <authorList>
            <consortium name="WormBaseParasite"/>
        </authorList>
    </citation>
    <scope>IDENTIFICATION</scope>
</reference>
<dbReference type="GO" id="GO:0005524">
    <property type="term" value="F:ATP binding"/>
    <property type="evidence" value="ECO:0007669"/>
    <property type="project" value="UniProtKB-KW"/>
</dbReference>
<evidence type="ECO:0000313" key="8">
    <source>
        <dbReference type="EMBL" id="VDL84981.1"/>
    </source>
</evidence>
<keyword evidence="9" id="KW-1185">Reference proteome</keyword>
<evidence type="ECO:0000256" key="1">
    <source>
        <dbReference type="ARBA" id="ARBA00012552"/>
    </source>
</evidence>
<dbReference type="FunFam" id="3.40.50.300:FF:004188">
    <property type="entry name" value="Adenosinetriphosphatase"/>
    <property type="match status" value="1"/>
</dbReference>
<dbReference type="PROSITE" id="PS51192">
    <property type="entry name" value="HELICASE_ATP_BIND_1"/>
    <property type="match status" value="1"/>
</dbReference>
<dbReference type="Proteomes" id="UP000271162">
    <property type="component" value="Unassembled WGS sequence"/>
</dbReference>
<dbReference type="InterPro" id="IPR002464">
    <property type="entry name" value="DNA/RNA_helicase_DEAH_CS"/>
</dbReference>
<dbReference type="InterPro" id="IPR001650">
    <property type="entry name" value="Helicase_C-like"/>
</dbReference>
<keyword evidence="2" id="KW-0547">Nucleotide-binding</keyword>
<feature type="compositionally biased region" description="Basic and acidic residues" evidence="5">
    <location>
        <begin position="53"/>
        <end position="66"/>
    </location>
</feature>
<dbReference type="AlphaFoldDB" id="A0A0N4YVG4"/>
<dbReference type="SMART" id="SM00847">
    <property type="entry name" value="HA2"/>
    <property type="match status" value="1"/>
</dbReference>
<dbReference type="InterPro" id="IPR007502">
    <property type="entry name" value="Helicase-assoc_dom"/>
</dbReference>
<dbReference type="PANTHER" id="PTHR18934:SF85">
    <property type="entry name" value="ATP-DEPENDENT RNA HELICASE DHX8"/>
    <property type="match status" value="1"/>
</dbReference>
<dbReference type="EMBL" id="UYSL01026078">
    <property type="protein sequence ID" value="VDL84981.1"/>
    <property type="molecule type" value="Genomic_DNA"/>
</dbReference>
<evidence type="ECO:0000313" key="10">
    <source>
        <dbReference type="WBParaSite" id="NBR_0002123601-mRNA-1"/>
    </source>
</evidence>
<reference evidence="8 9" key="2">
    <citation type="submission" date="2018-11" db="EMBL/GenBank/DDBJ databases">
        <authorList>
            <consortium name="Pathogen Informatics"/>
        </authorList>
    </citation>
    <scope>NUCLEOTIDE SEQUENCE [LARGE SCALE GENOMIC DNA]</scope>
</reference>
<dbReference type="PANTHER" id="PTHR18934">
    <property type="entry name" value="ATP-DEPENDENT RNA HELICASE"/>
    <property type="match status" value="1"/>
</dbReference>
<proteinExistence type="predicted"/>
<dbReference type="InterPro" id="IPR011709">
    <property type="entry name" value="DEAD-box_helicase_OB_fold"/>
</dbReference>
<dbReference type="PROSITE" id="PS51194">
    <property type="entry name" value="HELICASE_CTER"/>
    <property type="match status" value="1"/>
</dbReference>
<dbReference type="InterPro" id="IPR027417">
    <property type="entry name" value="P-loop_NTPase"/>
</dbReference>
<feature type="domain" description="Helicase ATP-binding" evidence="6">
    <location>
        <begin position="142"/>
        <end position="243"/>
    </location>
</feature>
<feature type="compositionally biased region" description="Basic and acidic residues" evidence="5">
    <location>
        <begin position="12"/>
        <end position="32"/>
    </location>
</feature>
<evidence type="ECO:0000259" key="7">
    <source>
        <dbReference type="PROSITE" id="PS51194"/>
    </source>
</evidence>
<dbReference type="GO" id="GO:0071013">
    <property type="term" value="C:catalytic step 2 spliceosome"/>
    <property type="evidence" value="ECO:0007669"/>
    <property type="project" value="TreeGrafter"/>
</dbReference>
<name>A0A0N4YVG4_NIPBR</name>
<dbReference type="EC" id="3.6.4.13" evidence="1"/>
<dbReference type="Pfam" id="PF07717">
    <property type="entry name" value="OB_NTP_bind"/>
    <property type="match status" value="1"/>
</dbReference>
<evidence type="ECO:0000256" key="3">
    <source>
        <dbReference type="ARBA" id="ARBA00022801"/>
    </source>
</evidence>
<dbReference type="PROSITE" id="PS00690">
    <property type="entry name" value="DEAH_ATP_HELICASE"/>
    <property type="match status" value="1"/>
</dbReference>
<evidence type="ECO:0000256" key="4">
    <source>
        <dbReference type="ARBA" id="ARBA00022840"/>
    </source>
</evidence>
<dbReference type="InterPro" id="IPR014001">
    <property type="entry name" value="Helicase_ATP-bd"/>
</dbReference>
<dbReference type="SUPFAM" id="SSF52540">
    <property type="entry name" value="P-loop containing nucleoside triphosphate hydrolases"/>
    <property type="match status" value="1"/>
</dbReference>
<evidence type="ECO:0000259" key="6">
    <source>
        <dbReference type="PROSITE" id="PS51192"/>
    </source>
</evidence>
<protein>
    <recommendedName>
        <fullName evidence="1">RNA helicase</fullName>
        <ecNumber evidence="1">3.6.4.13</ecNumber>
    </recommendedName>
</protein>
<dbReference type="GO" id="GO:0003723">
    <property type="term" value="F:RNA binding"/>
    <property type="evidence" value="ECO:0007669"/>
    <property type="project" value="TreeGrafter"/>
</dbReference>
<keyword evidence="4" id="KW-0067">ATP-binding</keyword>
<dbReference type="Pfam" id="PF04408">
    <property type="entry name" value="WHD_HA2"/>
    <property type="match status" value="1"/>
</dbReference>
<dbReference type="SMART" id="SM00490">
    <property type="entry name" value="HELICc"/>
    <property type="match status" value="1"/>
</dbReference>
<dbReference type="WBParaSite" id="NBR_0002123601-mRNA-1">
    <property type="protein sequence ID" value="NBR_0002123601-mRNA-1"/>
    <property type="gene ID" value="NBR_0002123601"/>
</dbReference>
<evidence type="ECO:0000313" key="9">
    <source>
        <dbReference type="Proteomes" id="UP000271162"/>
    </source>
</evidence>
<evidence type="ECO:0000256" key="2">
    <source>
        <dbReference type="ARBA" id="ARBA00022741"/>
    </source>
</evidence>
<dbReference type="GO" id="GO:0003724">
    <property type="term" value="F:RNA helicase activity"/>
    <property type="evidence" value="ECO:0007669"/>
    <property type="project" value="UniProtKB-EC"/>
</dbReference>
<dbReference type="GO" id="GO:0016787">
    <property type="term" value="F:hydrolase activity"/>
    <property type="evidence" value="ECO:0007669"/>
    <property type="project" value="UniProtKB-KW"/>
</dbReference>
<gene>
    <name evidence="8" type="ORF">NBR_LOCUS21239</name>
</gene>
<dbReference type="FunFam" id="3.40.50.300:FF:003016">
    <property type="entry name" value="DEAH-box helicase 9"/>
    <property type="match status" value="1"/>
</dbReference>
<feature type="region of interest" description="Disordered" evidence="5">
    <location>
        <begin position="1"/>
        <end position="66"/>
    </location>
</feature>
<dbReference type="GO" id="GO:0000390">
    <property type="term" value="P:spliceosomal complex disassembly"/>
    <property type="evidence" value="ECO:0007669"/>
    <property type="project" value="TreeGrafter"/>
</dbReference>
<evidence type="ECO:0000256" key="5">
    <source>
        <dbReference type="SAM" id="MobiDB-lite"/>
    </source>
</evidence>
<dbReference type="SMART" id="SM00487">
    <property type="entry name" value="DEXDc"/>
    <property type="match status" value="1"/>
</dbReference>
<feature type="domain" description="Helicase C-terminal" evidence="7">
    <location>
        <begin position="229"/>
        <end position="410"/>
    </location>
</feature>
<dbReference type="InterPro" id="IPR048333">
    <property type="entry name" value="HA2_WH"/>
</dbReference>
<sequence>MAQAALMQGALSKERREAKIQAQREKDSERNNGLRSTSSRILDPMQEIDVDNEDSRRPANRDRDMPEWMKHVTAGGKATYGKRTNLSIKEQRESLPIFALKKALIQAIMDNQILVVIGETGSGKTTQMTQYAVEAGFARKGKIGQEVGYTIRFEDCTSQDTIIKYMTEGMLLRECLVDPDLMAYSLIMLDEAHERTINTDVLFGLLKTAAKKRKDLKLIITSATLDAVKFSEYFLEAPIFTIPGRTFPVEILYTREPETDYLDAAHITVMQIHLTEPPGDILVFLTGQEEIDTSCEVLYERMKALGPDVVIATNIAETSLTIDGIYFVVDPGFVKQKIYNPKSGMDSLVVTPISQAAAKQRAGRAGRTGPGKCYRLYTERAYRDEMLPTPVPEIQRTNLASTLLQLKAMGINNLIDFDFMDAPPLDSMITALHQLHTLSALDGDGLLTKLGRRMAEFPLEPSLAKLLIMSVELGCSDEIRTLKRAQDIRKQLLGIMDRHKLDLVSCGRDVQRIQKAICSGFFKNAAKRDPQEGYRTLVDGQNVFIHPSSALFQNQPEWVVYHELVMTTKEYMREVTAIDPRWLVEFAPSFFKMGDSTKLSAFKKNQKIDPLFDKYADANAWRITRVKKKIYNPNR</sequence>
<accession>A0A0N4YVG4</accession>